<dbReference type="GO" id="GO:0003863">
    <property type="term" value="F:branched-chain 2-oxo acid dehydrogenase activity"/>
    <property type="evidence" value="ECO:0007669"/>
    <property type="project" value="UniProtKB-EC"/>
</dbReference>
<keyword evidence="4" id="KW-0479">Metal-binding</keyword>
<sequence>MLSSRVHQFSRICCVGARCVAAASRAGYATTESDAFRLKEFSEKYLHGRKVSFTENLEFICPEKVPVLPIYRVTDTNGEIMDSSQDPHLDKETSLKIYHTMSLLNAMDKILYDSQRQGRIAFYMTNFGEEGCHLGSAAALKNDDLIYGQYREVGVLMWRGYGLEQIVSQCYGNADDLVKGKQMPMHYGSPESHFVTISSPLATQIPQAVGSAYAFKRANNGKIVMCYLGDGSASEGDAHAAFNNAATLRCPVIFFVRNNGYAISTPTNEQYGGDGVAGKGAGYGLYTIRVDGNDVLACYNAVKAARELAVQNKPCLIEAMTYRVGHHSTSDDSTAYRSSEEVKAWDVHENPIKRFQTYLKKNGWWDEEAESNRLKEEKKHILKVFLNGEKTKFLHPAELFEDVYDVWFFLIKTKPSCCS</sequence>
<keyword evidence="7 9" id="KW-0560">Oxidoreductase</keyword>
<proteinExistence type="inferred from homology"/>
<keyword evidence="9" id="KW-0786">Thiamine pyrophosphate</keyword>
<keyword evidence="8" id="KW-0496">Mitochondrion</keyword>
<comment type="similarity">
    <text evidence="3 9">Belongs to the BCKDHA family.</text>
</comment>
<reference evidence="13" key="1">
    <citation type="submission" date="2017-02" db="UniProtKB">
        <authorList>
            <consortium name="WormBaseParasite"/>
        </authorList>
    </citation>
    <scope>IDENTIFICATION</scope>
</reference>
<reference evidence="11 12" key="2">
    <citation type="submission" date="2018-10" db="EMBL/GenBank/DDBJ databases">
        <authorList>
            <consortium name="Pathogen Informatics"/>
        </authorList>
    </citation>
    <scope>NUCLEOTIDE SEQUENCE [LARGE SCALE GENOMIC DNA]</scope>
</reference>
<dbReference type="CDD" id="cd02000">
    <property type="entry name" value="TPP_E1_PDC_ADC_BCADC"/>
    <property type="match status" value="1"/>
</dbReference>
<evidence type="ECO:0000256" key="5">
    <source>
        <dbReference type="ARBA" id="ARBA00022946"/>
    </source>
</evidence>
<dbReference type="GO" id="GO:0009083">
    <property type="term" value="P:branched-chain amino acid catabolic process"/>
    <property type="evidence" value="ECO:0007669"/>
    <property type="project" value="TreeGrafter"/>
</dbReference>
<accession>A0A0N4VB49</accession>
<dbReference type="InterPro" id="IPR029061">
    <property type="entry name" value="THDP-binding"/>
</dbReference>
<evidence type="ECO:0000256" key="7">
    <source>
        <dbReference type="ARBA" id="ARBA00023002"/>
    </source>
</evidence>
<dbReference type="Proteomes" id="UP000274131">
    <property type="component" value="Unassembled WGS sequence"/>
</dbReference>
<name>A0A0N4VB49_ENTVE</name>
<keyword evidence="6" id="KW-0630">Potassium</keyword>
<dbReference type="OrthoDB" id="3845at2759"/>
<comment type="cofactor">
    <cofactor evidence="1 9">
        <name>thiamine diphosphate</name>
        <dbReference type="ChEBI" id="CHEBI:58937"/>
    </cofactor>
</comment>
<dbReference type="WBParaSite" id="EVEC_0000774901-mRNA-1">
    <property type="protein sequence ID" value="EVEC_0000774901-mRNA-1"/>
    <property type="gene ID" value="EVEC_0000774901"/>
</dbReference>
<comment type="function">
    <text evidence="9">The branched-chain alpha-keto dehydrogenase complex catalyzes the overall conversion of alpha-keto acids to acyl-CoA and CO(2). It contains multiple copies of three enzymatic components: branched-chain alpha-keto acid decarboxylase (E1), lipoamide acyltransferase (E2) and lipoamide dehydrogenase (E3).</text>
</comment>
<dbReference type="GO" id="GO:0046872">
    <property type="term" value="F:metal ion binding"/>
    <property type="evidence" value="ECO:0007669"/>
    <property type="project" value="UniProtKB-KW"/>
</dbReference>
<dbReference type="SUPFAM" id="SSF52518">
    <property type="entry name" value="Thiamin diphosphate-binding fold (THDP-binding)"/>
    <property type="match status" value="1"/>
</dbReference>
<feature type="domain" description="Dehydrogenase E1 component" evidence="10">
    <location>
        <begin position="99"/>
        <end position="396"/>
    </location>
</feature>
<dbReference type="InterPro" id="IPR050771">
    <property type="entry name" value="Alpha-ketoacid_DH_E1_comp"/>
</dbReference>
<keyword evidence="12" id="KW-1185">Reference proteome</keyword>
<dbReference type="EMBL" id="UXUI01008831">
    <property type="protein sequence ID" value="VDD92482.1"/>
    <property type="molecule type" value="Genomic_DNA"/>
</dbReference>
<dbReference type="EC" id="1.2.4.4" evidence="9"/>
<dbReference type="FunFam" id="3.40.50.970:FF:000015">
    <property type="entry name" value="2-oxoisovalerate dehydrogenase subunit alpha"/>
    <property type="match status" value="1"/>
</dbReference>
<organism evidence="13">
    <name type="scientific">Enterobius vermicularis</name>
    <name type="common">Human pinworm</name>
    <dbReference type="NCBI Taxonomy" id="51028"/>
    <lineage>
        <taxon>Eukaryota</taxon>
        <taxon>Metazoa</taxon>
        <taxon>Ecdysozoa</taxon>
        <taxon>Nematoda</taxon>
        <taxon>Chromadorea</taxon>
        <taxon>Rhabditida</taxon>
        <taxon>Spirurina</taxon>
        <taxon>Oxyuridomorpha</taxon>
        <taxon>Oxyuroidea</taxon>
        <taxon>Oxyuridae</taxon>
        <taxon>Enterobius</taxon>
    </lineage>
</organism>
<dbReference type="GO" id="GO:0005759">
    <property type="term" value="C:mitochondrial matrix"/>
    <property type="evidence" value="ECO:0007669"/>
    <property type="project" value="UniProtKB-SubCell"/>
</dbReference>
<dbReference type="Gene3D" id="3.40.50.970">
    <property type="match status" value="1"/>
</dbReference>
<gene>
    <name evidence="11" type="ORF">EVEC_LOCUS7233</name>
</gene>
<evidence type="ECO:0000256" key="4">
    <source>
        <dbReference type="ARBA" id="ARBA00022723"/>
    </source>
</evidence>
<dbReference type="STRING" id="51028.A0A0N4VB49"/>
<dbReference type="PANTHER" id="PTHR43380:SF1">
    <property type="entry name" value="2-OXOISOVALERATE DEHYDROGENASE SUBUNIT ALPHA, MITOCHONDRIAL"/>
    <property type="match status" value="1"/>
</dbReference>
<evidence type="ECO:0000256" key="3">
    <source>
        <dbReference type="ARBA" id="ARBA00008646"/>
    </source>
</evidence>
<evidence type="ECO:0000313" key="12">
    <source>
        <dbReference type="Proteomes" id="UP000274131"/>
    </source>
</evidence>
<comment type="subcellular location">
    <subcellularLocation>
        <location evidence="2">Mitochondrion matrix</location>
    </subcellularLocation>
</comment>
<evidence type="ECO:0000256" key="1">
    <source>
        <dbReference type="ARBA" id="ARBA00001964"/>
    </source>
</evidence>
<dbReference type="Pfam" id="PF00676">
    <property type="entry name" value="E1_dh"/>
    <property type="match status" value="1"/>
</dbReference>
<evidence type="ECO:0000256" key="6">
    <source>
        <dbReference type="ARBA" id="ARBA00022958"/>
    </source>
</evidence>
<protein>
    <recommendedName>
        <fullName evidence="9">2-oxoisovalerate dehydrogenase subunit alpha</fullName>
        <ecNumber evidence="9">1.2.4.4</ecNumber>
    </recommendedName>
    <alternativeName>
        <fullName evidence="9">Branched-chain alpha-keto acid dehydrogenase E1 component alpha chain</fullName>
    </alternativeName>
</protein>
<evidence type="ECO:0000256" key="9">
    <source>
        <dbReference type="RuleBase" id="RU365014"/>
    </source>
</evidence>
<evidence type="ECO:0000313" key="13">
    <source>
        <dbReference type="WBParaSite" id="EVEC_0000774901-mRNA-1"/>
    </source>
</evidence>
<comment type="catalytic activity">
    <reaction evidence="9">
        <text>N(6)-[(R)-lipoyl]-L-lysyl-[protein] + 3-methyl-2-oxobutanoate + H(+) = N(6)-[(R)-S(8)-2-methylpropanoyldihydrolipoyl]-L-lysyl-[protein] + CO2</text>
        <dbReference type="Rhea" id="RHEA:13457"/>
        <dbReference type="Rhea" id="RHEA-COMP:10474"/>
        <dbReference type="Rhea" id="RHEA-COMP:10497"/>
        <dbReference type="ChEBI" id="CHEBI:11851"/>
        <dbReference type="ChEBI" id="CHEBI:15378"/>
        <dbReference type="ChEBI" id="CHEBI:16526"/>
        <dbReference type="ChEBI" id="CHEBI:83099"/>
        <dbReference type="ChEBI" id="CHEBI:83142"/>
        <dbReference type="EC" id="1.2.4.4"/>
    </reaction>
</comment>
<dbReference type="AlphaFoldDB" id="A0A0N4VB49"/>
<keyword evidence="5" id="KW-0809">Transit peptide</keyword>
<evidence type="ECO:0000256" key="2">
    <source>
        <dbReference type="ARBA" id="ARBA00004305"/>
    </source>
</evidence>
<evidence type="ECO:0000259" key="10">
    <source>
        <dbReference type="Pfam" id="PF00676"/>
    </source>
</evidence>
<evidence type="ECO:0000256" key="8">
    <source>
        <dbReference type="ARBA" id="ARBA00023128"/>
    </source>
</evidence>
<evidence type="ECO:0000313" key="11">
    <source>
        <dbReference type="EMBL" id="VDD92482.1"/>
    </source>
</evidence>
<dbReference type="InterPro" id="IPR001017">
    <property type="entry name" value="DH_E1"/>
</dbReference>
<dbReference type="PANTHER" id="PTHR43380">
    <property type="entry name" value="2-OXOISOVALERATE DEHYDROGENASE SUBUNIT ALPHA, MITOCHONDRIAL"/>
    <property type="match status" value="1"/>
</dbReference>